<feature type="transmembrane region" description="Helical" evidence="2">
    <location>
        <begin position="126"/>
        <end position="152"/>
    </location>
</feature>
<dbReference type="OrthoDB" id="2278929at2759"/>
<proteinExistence type="predicted"/>
<feature type="compositionally biased region" description="Basic and acidic residues" evidence="1">
    <location>
        <begin position="302"/>
        <end position="320"/>
    </location>
</feature>
<evidence type="ECO:0000313" key="3">
    <source>
        <dbReference type="EMBL" id="ORY94761.1"/>
    </source>
</evidence>
<feature type="compositionally biased region" description="Low complexity" evidence="1">
    <location>
        <begin position="209"/>
        <end position="223"/>
    </location>
</feature>
<dbReference type="Proteomes" id="UP000242180">
    <property type="component" value="Unassembled WGS sequence"/>
</dbReference>
<name>A0A1X2H8A8_SYNRA</name>
<feature type="region of interest" description="Disordered" evidence="1">
    <location>
        <begin position="280"/>
        <end position="320"/>
    </location>
</feature>
<evidence type="ECO:0008006" key="5">
    <source>
        <dbReference type="Google" id="ProtNLM"/>
    </source>
</evidence>
<dbReference type="InParanoid" id="A0A1X2H8A8"/>
<feature type="compositionally biased region" description="Low complexity" evidence="1">
    <location>
        <begin position="100"/>
        <end position="113"/>
    </location>
</feature>
<protein>
    <recommendedName>
        <fullName evidence="5">Mid2 domain-containing protein</fullName>
    </recommendedName>
</protein>
<organism evidence="3 4">
    <name type="scientific">Syncephalastrum racemosum</name>
    <name type="common">Filamentous fungus</name>
    <dbReference type="NCBI Taxonomy" id="13706"/>
    <lineage>
        <taxon>Eukaryota</taxon>
        <taxon>Fungi</taxon>
        <taxon>Fungi incertae sedis</taxon>
        <taxon>Mucoromycota</taxon>
        <taxon>Mucoromycotina</taxon>
        <taxon>Mucoromycetes</taxon>
        <taxon>Mucorales</taxon>
        <taxon>Syncephalastraceae</taxon>
        <taxon>Syncephalastrum</taxon>
    </lineage>
</organism>
<keyword evidence="2" id="KW-1133">Transmembrane helix</keyword>
<evidence type="ECO:0000313" key="4">
    <source>
        <dbReference type="Proteomes" id="UP000242180"/>
    </source>
</evidence>
<feature type="region of interest" description="Disordered" evidence="1">
    <location>
        <begin position="89"/>
        <end position="113"/>
    </location>
</feature>
<accession>A0A1X2H8A8</accession>
<keyword evidence="2" id="KW-0472">Membrane</keyword>
<keyword evidence="2" id="KW-0812">Transmembrane</keyword>
<dbReference type="CDD" id="cd12087">
    <property type="entry name" value="TM_EGFR-like"/>
    <property type="match status" value="1"/>
</dbReference>
<dbReference type="OMA" id="RSTADWN"/>
<gene>
    <name evidence="3" type="ORF">BCR43DRAFT_494547</name>
</gene>
<reference evidence="3 4" key="1">
    <citation type="submission" date="2016-07" db="EMBL/GenBank/DDBJ databases">
        <title>Pervasive Adenine N6-methylation of Active Genes in Fungi.</title>
        <authorList>
            <consortium name="DOE Joint Genome Institute"/>
            <person name="Mondo S.J."/>
            <person name="Dannebaum R.O."/>
            <person name="Kuo R.C."/>
            <person name="Labutti K."/>
            <person name="Haridas S."/>
            <person name="Kuo A."/>
            <person name="Salamov A."/>
            <person name="Ahrendt S.R."/>
            <person name="Lipzen A."/>
            <person name="Sullivan W."/>
            <person name="Andreopoulos W.B."/>
            <person name="Clum A."/>
            <person name="Lindquist E."/>
            <person name="Daum C."/>
            <person name="Ramamoorthy G.K."/>
            <person name="Gryganskyi A."/>
            <person name="Culley D."/>
            <person name="Magnuson J.K."/>
            <person name="James T.Y."/>
            <person name="O'Malley M.A."/>
            <person name="Stajich J.E."/>
            <person name="Spatafora J.W."/>
            <person name="Visel A."/>
            <person name="Grigoriev I.V."/>
        </authorList>
    </citation>
    <scope>NUCLEOTIDE SEQUENCE [LARGE SCALE GENOMIC DNA]</scope>
    <source>
        <strain evidence="3 4">NRRL 2496</strain>
    </source>
</reference>
<evidence type="ECO:0000256" key="2">
    <source>
        <dbReference type="SAM" id="Phobius"/>
    </source>
</evidence>
<sequence length="320" mass="34683">MQNQLDLHLYYKQNYAYQNIKYWNNLTTSDGQLTVTVDDTWFPTQLEGTGNKSWTMFAYYLPAGTNASAELTNIYSQFPRPFNFTVIQEGNGDTSGGDGSTSSSTNSNGNDGNLNGDANGAGLPGWSIAVIVIACVLFVTLLAVLGWLFFYLRRRKRSKLTPNMTETAFRSAAAGGAAGVAGAVAGAHKDNASIHSSTPIVARTSPRHSGTASTASSSRPTTSYYNADTIRSTSTANPTTTNSPFAALAEWGKLPEDEEQDEWRRRRLGEALLQRELAEEGANVKQAEHRPMTVQTAAAPELESRAVVLERNDDDKPSDP</sequence>
<feature type="region of interest" description="Disordered" evidence="1">
    <location>
        <begin position="196"/>
        <end position="225"/>
    </location>
</feature>
<comment type="caution">
    <text evidence="3">The sequence shown here is derived from an EMBL/GenBank/DDBJ whole genome shotgun (WGS) entry which is preliminary data.</text>
</comment>
<keyword evidence="4" id="KW-1185">Reference proteome</keyword>
<dbReference type="AlphaFoldDB" id="A0A1X2H8A8"/>
<evidence type="ECO:0000256" key="1">
    <source>
        <dbReference type="SAM" id="MobiDB-lite"/>
    </source>
</evidence>
<dbReference type="STRING" id="13706.A0A1X2H8A8"/>
<dbReference type="EMBL" id="MCGN01000007">
    <property type="protein sequence ID" value="ORY94761.1"/>
    <property type="molecule type" value="Genomic_DNA"/>
</dbReference>